<dbReference type="InterPro" id="IPR001460">
    <property type="entry name" value="PCN-bd_Tpept"/>
</dbReference>
<keyword evidence="3" id="KW-0328">Glycosyltransferase</keyword>
<accession>A0A951P7I9</accession>
<dbReference type="AlphaFoldDB" id="A0A951P7I9"/>
<dbReference type="InterPro" id="IPR012338">
    <property type="entry name" value="Beta-lactam/transpept-like"/>
</dbReference>
<dbReference type="SUPFAM" id="SSF53955">
    <property type="entry name" value="Lysozyme-like"/>
    <property type="match status" value="1"/>
</dbReference>
<evidence type="ECO:0000259" key="10">
    <source>
        <dbReference type="PROSITE" id="PS50006"/>
    </source>
</evidence>
<dbReference type="GO" id="GO:0008658">
    <property type="term" value="F:penicillin binding"/>
    <property type="evidence" value="ECO:0007669"/>
    <property type="project" value="InterPro"/>
</dbReference>
<keyword evidence="2" id="KW-0645">Protease</keyword>
<dbReference type="Proteomes" id="UP000707356">
    <property type="component" value="Unassembled WGS sequence"/>
</dbReference>
<keyword evidence="5" id="KW-0378">Hydrolase</keyword>
<dbReference type="InterPro" id="IPR036950">
    <property type="entry name" value="PBP_transglycosylase"/>
</dbReference>
<evidence type="ECO:0000256" key="7">
    <source>
        <dbReference type="ARBA" id="ARBA00034000"/>
    </source>
</evidence>
<dbReference type="EMBL" id="JAHHHV010000013">
    <property type="protein sequence ID" value="MBW4464441.1"/>
    <property type="molecule type" value="Genomic_DNA"/>
</dbReference>
<feature type="region of interest" description="Disordered" evidence="9">
    <location>
        <begin position="1"/>
        <end position="24"/>
    </location>
</feature>
<dbReference type="PANTHER" id="PTHR32282:SF31">
    <property type="entry name" value="PEPTIDOGLYCAN GLYCOSYLTRANSFERASE"/>
    <property type="match status" value="1"/>
</dbReference>
<dbReference type="Gene3D" id="3.40.710.10">
    <property type="entry name" value="DD-peptidase/beta-lactamase superfamily"/>
    <property type="match status" value="1"/>
</dbReference>
<reference evidence="11" key="2">
    <citation type="journal article" date="2022" name="Microbiol. Resour. Announc.">
        <title>Metagenome Sequencing to Explore Phylogenomics of Terrestrial Cyanobacteria.</title>
        <authorList>
            <person name="Ward R.D."/>
            <person name="Stajich J.E."/>
            <person name="Johansen J.R."/>
            <person name="Huntemann M."/>
            <person name="Clum A."/>
            <person name="Foster B."/>
            <person name="Foster B."/>
            <person name="Roux S."/>
            <person name="Palaniappan K."/>
            <person name="Varghese N."/>
            <person name="Mukherjee S."/>
            <person name="Reddy T.B.K."/>
            <person name="Daum C."/>
            <person name="Copeland A."/>
            <person name="Chen I.A."/>
            <person name="Ivanova N.N."/>
            <person name="Kyrpides N.C."/>
            <person name="Shapiro N."/>
            <person name="Eloe-Fadrosh E.A."/>
            <person name="Pietrasiak N."/>
        </authorList>
    </citation>
    <scope>NUCLEOTIDE SEQUENCE</scope>
    <source>
        <strain evidence="11">GSE-TBD4-15B</strain>
    </source>
</reference>
<keyword evidence="6" id="KW-0511">Multifunctional enzyme</keyword>
<comment type="catalytic activity">
    <reaction evidence="8">
        <text>[GlcNAc-(1-&gt;4)-Mur2Ac(oyl-L-Ala-gamma-D-Glu-L-Lys-D-Ala-D-Ala)](n)-di-trans,octa-cis-undecaprenyl diphosphate + beta-D-GlcNAc-(1-&gt;4)-Mur2Ac(oyl-L-Ala-gamma-D-Glu-L-Lys-D-Ala-D-Ala)-di-trans,octa-cis-undecaprenyl diphosphate = [GlcNAc-(1-&gt;4)-Mur2Ac(oyl-L-Ala-gamma-D-Glu-L-Lys-D-Ala-D-Ala)](n+1)-di-trans,octa-cis-undecaprenyl diphosphate + di-trans,octa-cis-undecaprenyl diphosphate + H(+)</text>
        <dbReference type="Rhea" id="RHEA:23708"/>
        <dbReference type="Rhea" id="RHEA-COMP:9602"/>
        <dbReference type="Rhea" id="RHEA-COMP:9603"/>
        <dbReference type="ChEBI" id="CHEBI:15378"/>
        <dbReference type="ChEBI" id="CHEBI:58405"/>
        <dbReference type="ChEBI" id="CHEBI:60033"/>
        <dbReference type="ChEBI" id="CHEBI:78435"/>
        <dbReference type="EC" id="2.4.99.28"/>
    </reaction>
</comment>
<feature type="compositionally biased region" description="Low complexity" evidence="9">
    <location>
        <begin position="9"/>
        <end position="24"/>
    </location>
</feature>
<dbReference type="InterPro" id="IPR050396">
    <property type="entry name" value="Glycosyltr_51/Transpeptidase"/>
</dbReference>
<dbReference type="InterPro" id="IPR023346">
    <property type="entry name" value="Lysozyme-like_dom_sf"/>
</dbReference>
<reference evidence="11" key="1">
    <citation type="submission" date="2021-05" db="EMBL/GenBank/DDBJ databases">
        <authorList>
            <person name="Pietrasiak N."/>
            <person name="Ward R."/>
            <person name="Stajich J.E."/>
            <person name="Kurbessoian T."/>
        </authorList>
    </citation>
    <scope>NUCLEOTIDE SEQUENCE</scope>
    <source>
        <strain evidence="11">GSE-TBD4-15B</strain>
    </source>
</reference>
<comment type="caution">
    <text evidence="11">The sequence shown here is derived from an EMBL/GenBank/DDBJ whole genome shotgun (WGS) entry which is preliminary data.</text>
</comment>
<evidence type="ECO:0000313" key="12">
    <source>
        <dbReference type="Proteomes" id="UP000707356"/>
    </source>
</evidence>
<organism evidence="11 12">
    <name type="scientific">Pegethrix bostrychoides GSE-TBD4-15B</name>
    <dbReference type="NCBI Taxonomy" id="2839662"/>
    <lineage>
        <taxon>Bacteria</taxon>
        <taxon>Bacillati</taxon>
        <taxon>Cyanobacteriota</taxon>
        <taxon>Cyanophyceae</taxon>
        <taxon>Oculatellales</taxon>
        <taxon>Oculatellaceae</taxon>
        <taxon>Pegethrix</taxon>
    </lineage>
</organism>
<dbReference type="InterPro" id="IPR001264">
    <property type="entry name" value="Glyco_trans_51"/>
</dbReference>
<dbReference type="PROSITE" id="PS50006">
    <property type="entry name" value="FHA_DOMAIN"/>
    <property type="match status" value="1"/>
</dbReference>
<proteinExistence type="predicted"/>
<evidence type="ECO:0000256" key="5">
    <source>
        <dbReference type="ARBA" id="ARBA00022801"/>
    </source>
</evidence>
<dbReference type="InterPro" id="IPR008984">
    <property type="entry name" value="SMAD_FHA_dom_sf"/>
</dbReference>
<gene>
    <name evidence="11" type="ORF">KME07_03245</name>
</gene>
<dbReference type="GO" id="GO:0008955">
    <property type="term" value="F:peptidoglycan glycosyltransferase activity"/>
    <property type="evidence" value="ECO:0007669"/>
    <property type="project" value="UniProtKB-EC"/>
</dbReference>
<dbReference type="CDD" id="cd00060">
    <property type="entry name" value="FHA"/>
    <property type="match status" value="1"/>
</dbReference>
<evidence type="ECO:0000313" key="11">
    <source>
        <dbReference type="EMBL" id="MBW4464441.1"/>
    </source>
</evidence>
<dbReference type="InterPro" id="IPR000253">
    <property type="entry name" value="FHA_dom"/>
</dbReference>
<evidence type="ECO:0000256" key="4">
    <source>
        <dbReference type="ARBA" id="ARBA00022679"/>
    </source>
</evidence>
<keyword evidence="4" id="KW-0808">Transferase</keyword>
<comment type="catalytic activity">
    <reaction evidence="7">
        <text>Preferential cleavage: (Ac)2-L-Lys-D-Ala-|-D-Ala. Also transpeptidation of peptidyl-alanyl moieties that are N-acyl substituents of D-alanine.</text>
        <dbReference type="EC" id="3.4.16.4"/>
    </reaction>
</comment>
<evidence type="ECO:0000256" key="6">
    <source>
        <dbReference type="ARBA" id="ARBA00023268"/>
    </source>
</evidence>
<dbReference type="GO" id="GO:0009252">
    <property type="term" value="P:peptidoglycan biosynthetic process"/>
    <property type="evidence" value="ECO:0007669"/>
    <property type="project" value="TreeGrafter"/>
</dbReference>
<keyword evidence="1" id="KW-0121">Carboxypeptidase</keyword>
<dbReference type="SMART" id="SM00240">
    <property type="entry name" value="FHA"/>
    <property type="match status" value="1"/>
</dbReference>
<name>A0A951P7I9_9CYAN</name>
<dbReference type="GO" id="GO:0009002">
    <property type="term" value="F:serine-type D-Ala-D-Ala carboxypeptidase activity"/>
    <property type="evidence" value="ECO:0007669"/>
    <property type="project" value="UniProtKB-EC"/>
</dbReference>
<dbReference type="SUPFAM" id="SSF56601">
    <property type="entry name" value="beta-lactamase/transpeptidase-like"/>
    <property type="match status" value="1"/>
</dbReference>
<protein>
    <submittedName>
        <fullName evidence="11">Transglycosylase domain-containing protein</fullName>
    </submittedName>
</protein>
<sequence length="766" mass="83698">MTPPPSQRPKPQSETQPPSQQPAPKTLLGAITQAVRTVQAKVDFSQLQIKPNAKVPELWVQDAEALKADVYPLLGERYLLGRSSKSCDIVIRNPVVSQVHLSLTRDQRQRNAPFIIRDENSTNGIYRGKRRLSKLPLKHGDVLTLGPPELAAAVKIQYHNPPPWYVKTARYGLYGFTGLTALTALWVGVEWQRFAVRPLPASVQGPVVVYSRDGETPLRATETRAHLELKRLSDYSPFLPKAVIASEDSRYYWHLGVDPIGISRALVTNVKGGEIREGGSTVTQQLARSIFRDYVGTADSAGRKLREAVVALKLETFYSKDDLMLTYLNRVYLGNGNYGFEDAAQFYFGKSAKDLDLSESATLIGILPAPNAFNPVRDYQTAVEFRDRVLNRMVVLGMVSADEAQRARRSRIEINPDAIKELESTRAPYFYGEVFSEIERLLGEQLAQEGNFIVESTLDLGIQAEAEASLQNAVATTGAARGFSQGAVITLDSQSGAVLAMVGGVDFGQSQFNRATQAYRQPGSTFKAFAYTAAIEQGIAPGTAYSCAPLDWQGQFFEGCRSGAGSLDMYSGLAQSENVVALRIGEETGLDAVVRTAQKLGITAKLEAVPGMILGQNEVTLMELTGAYSVLANRGVRNRPHTINRILDSSDCQNFDDYRTCRVIYDSQKDAEINQTVLNPDLADTMTSLLQGVVQSGTGRAAALGLGEAGKTGTTNDYVDLWFVGYVPSQSLTTGIWFGNDDNSPTSGSSGDAAQLWGDYMQRIVR</sequence>
<evidence type="ECO:0000256" key="2">
    <source>
        <dbReference type="ARBA" id="ARBA00022670"/>
    </source>
</evidence>
<feature type="domain" description="FHA" evidence="10">
    <location>
        <begin position="78"/>
        <end position="132"/>
    </location>
</feature>
<dbReference type="SUPFAM" id="SSF49879">
    <property type="entry name" value="SMAD/FHA domain"/>
    <property type="match status" value="1"/>
</dbReference>
<dbReference type="PANTHER" id="PTHR32282">
    <property type="entry name" value="BINDING PROTEIN TRANSPEPTIDASE, PUTATIVE-RELATED"/>
    <property type="match status" value="1"/>
</dbReference>
<evidence type="ECO:0000256" key="1">
    <source>
        <dbReference type="ARBA" id="ARBA00022645"/>
    </source>
</evidence>
<dbReference type="Pfam" id="PF00498">
    <property type="entry name" value="FHA"/>
    <property type="match status" value="1"/>
</dbReference>
<evidence type="ECO:0000256" key="3">
    <source>
        <dbReference type="ARBA" id="ARBA00022676"/>
    </source>
</evidence>
<dbReference type="Gene3D" id="2.60.200.20">
    <property type="match status" value="1"/>
</dbReference>
<dbReference type="GO" id="GO:0006508">
    <property type="term" value="P:proteolysis"/>
    <property type="evidence" value="ECO:0007669"/>
    <property type="project" value="UniProtKB-KW"/>
</dbReference>
<dbReference type="GO" id="GO:0030288">
    <property type="term" value="C:outer membrane-bounded periplasmic space"/>
    <property type="evidence" value="ECO:0007669"/>
    <property type="project" value="TreeGrafter"/>
</dbReference>
<evidence type="ECO:0000256" key="9">
    <source>
        <dbReference type="SAM" id="MobiDB-lite"/>
    </source>
</evidence>
<dbReference type="Pfam" id="PF00905">
    <property type="entry name" value="Transpeptidase"/>
    <property type="match status" value="1"/>
</dbReference>
<evidence type="ECO:0000256" key="8">
    <source>
        <dbReference type="ARBA" id="ARBA00049902"/>
    </source>
</evidence>
<dbReference type="Gene3D" id="1.10.3810.10">
    <property type="entry name" value="Biosynthetic peptidoglycan transglycosylase-like"/>
    <property type="match status" value="1"/>
</dbReference>
<dbReference type="Pfam" id="PF00912">
    <property type="entry name" value="Transgly"/>
    <property type="match status" value="1"/>
</dbReference>